<feature type="region of interest" description="Disordered" evidence="1">
    <location>
        <begin position="794"/>
        <end position="890"/>
    </location>
</feature>
<dbReference type="EMBL" id="CADCXV010001372">
    <property type="protein sequence ID" value="CAB0043988.1"/>
    <property type="molecule type" value="Genomic_DNA"/>
</dbReference>
<feature type="non-terminal residue" evidence="3">
    <location>
        <position position="1531"/>
    </location>
</feature>
<dbReference type="OrthoDB" id="8059989at2759"/>
<feature type="compositionally biased region" description="Polar residues" evidence="1">
    <location>
        <begin position="875"/>
        <end position="890"/>
    </location>
</feature>
<feature type="region of interest" description="Disordered" evidence="1">
    <location>
        <begin position="1000"/>
        <end position="1054"/>
    </location>
</feature>
<dbReference type="InterPro" id="IPR000697">
    <property type="entry name" value="WH1/EVH1_dom"/>
</dbReference>
<evidence type="ECO:0000256" key="1">
    <source>
        <dbReference type="SAM" id="MobiDB-lite"/>
    </source>
</evidence>
<accession>A0A6H5J1J7</accession>
<feature type="compositionally biased region" description="Polar residues" evidence="1">
    <location>
        <begin position="1353"/>
        <end position="1366"/>
    </location>
</feature>
<feature type="compositionally biased region" description="Polar residues" evidence="1">
    <location>
        <begin position="1218"/>
        <end position="1233"/>
    </location>
</feature>
<feature type="compositionally biased region" description="Polar residues" evidence="1">
    <location>
        <begin position="166"/>
        <end position="177"/>
    </location>
</feature>
<organism evidence="3 4">
    <name type="scientific">Trichogramma brassicae</name>
    <dbReference type="NCBI Taxonomy" id="86971"/>
    <lineage>
        <taxon>Eukaryota</taxon>
        <taxon>Metazoa</taxon>
        <taxon>Ecdysozoa</taxon>
        <taxon>Arthropoda</taxon>
        <taxon>Hexapoda</taxon>
        <taxon>Insecta</taxon>
        <taxon>Pterygota</taxon>
        <taxon>Neoptera</taxon>
        <taxon>Endopterygota</taxon>
        <taxon>Hymenoptera</taxon>
        <taxon>Apocrita</taxon>
        <taxon>Proctotrupomorpha</taxon>
        <taxon>Chalcidoidea</taxon>
        <taxon>Trichogrammatidae</taxon>
        <taxon>Trichogramma</taxon>
    </lineage>
</organism>
<name>A0A6H5J1J7_9HYME</name>
<dbReference type="SUPFAM" id="SSF50729">
    <property type="entry name" value="PH domain-like"/>
    <property type="match status" value="1"/>
</dbReference>
<sequence>MDYLVNTALVSAASCIWSSTAGAVSVRNGKKEVLRKRVKGHRYVSGKRTDDARCSSDEESDEDEFLDKLHPVEKDQDMLDLEMDKVHTNDNTGDPRLRRLTRIERSMEHLEVERVKRRKHIAEPEVYSQEEVMETSEEMIEMESSDTSDDEDLSKDEIKSVPKLTEITQHENGNGSIEQPCAEQDERKKGTLEKSLQNDQDFKKPQKRAVRGIKYRQLRFKLRWPAEIERRMFATTLSYQGVTNSEEEKNDFFVDSCSAAARSPLSPPWERLQESAELLPLPNTSGWSGAGAPRCHALCFVYIRVSLWRKTFARLCKVSRVFSRSQFYSLLLLLQQLHAHKARVDILIQGGISRCTRCSLHRADGQSRIVSTTNYTTNLPYGDVSLISDVIKPPNRNFLSHRVLLCIRRVWCSAQLLHEGLCAAFCSMLWKAACSSSSRAAYNDDGNICAQDTTIACITHKRRRRPPATTAAVIYTRYIRNIYYTIQYTLCSIGRGKGVIHIGFAALPRLLRQRRSRSKQQSKTTKTTKSYQSPQRNEEQQRQRNGGGNNTARRYPRNYPQQHVVRRYREVAVAASSRSCCLTAREDGQQIVMQLRAPDQERLPLRGLAVAGERPGPLERRLWAEVFHVTSGAGSVKWQQVSEDLVPVNITCIQDTPETIFHITAYNCQVDKILDVRLVQPGTRIGQASECFVYWKDTMTNDTWGLNFTCPIDAKQFRECVSPSFKIPRKASSSYSLRLEPLNSKQSSTKQKVRRKPLSTPASPSRGASREPQCTCMTPEQFNRLRQDPRYRPTCAAQTLPRLTSRSADAEMQQRGDKMPNAVSSGSLYDNVNNSNSTGVGPGGQMTANSAAAAAAQGKLLKPGEQQQQQHTLRRQTSVDKQQQSEQMCQTGVKTANVGIGTTNVGSQVRRAWFMQDQVEGPDGENKVSAATPGGGPHPKKPLLKHQDSMTRQTSFDMGTQSSLGGGLMPGGRYQHRKEQLQHTRSADYTEMELRNGNLFASLDNNNVPPGTRRNKSKSTDDMRIENAHLQARPPSGLVPPQGGGPLGPMGQAQQQQHPLLAGAAGPGGVGGIGPGLGVGGVGVGVGPLPPGAGMLGAAGHMLPPGMVVPPPPPPHVVDHHTLKRMFKPMSSIESPVTSPEMTRKRHPHHINFHQCYPSNNNQQHRYVMSDAENDNYAVYRQPYHNRLQTLRRVHEMNRHYSGDVSPPSDNVIFDNQCYATTPSSSNGNSDLEQQPGGGQPGPGGMPHCQQRNCNGQGPVYGPPPPQRPPSVQAQRPPSVQAQQRPASVQAQRPPSVQRQNSRDQQPQQQQAQQQGQGQGQQQQQQGQNASTPGSPTSRLLLEYEMHLRNTLAKGSSANKSSTLPQSYRYCTERQNSRDRDGYYSDRNEIMRERRERDYDRDRGYQSDYNSQSRCASCIGESARAQWFRHSDGWRSGSSTFGSTASSVPTYTGFHRGGPWDSLPSLRHEGSLNDSGYKSNRTDSLEHRGTFDRQDSVRSDYMSDRESRYGIVQQASLESTDSRLCYLTSSE</sequence>
<dbReference type="Gene3D" id="2.30.29.30">
    <property type="entry name" value="Pleckstrin-homology domain (PH domain)/Phosphotyrosine-binding domain (PTB)"/>
    <property type="match status" value="1"/>
</dbReference>
<feature type="compositionally biased region" description="Gly residues" evidence="1">
    <location>
        <begin position="1236"/>
        <end position="1245"/>
    </location>
</feature>
<dbReference type="SMART" id="SM00461">
    <property type="entry name" value="WH1"/>
    <property type="match status" value="1"/>
</dbReference>
<feature type="region of interest" description="Disordered" evidence="1">
    <location>
        <begin position="736"/>
        <end position="777"/>
    </location>
</feature>
<feature type="domain" description="WH1" evidence="2">
    <location>
        <begin position="611"/>
        <end position="728"/>
    </location>
</feature>
<feature type="compositionally biased region" description="Basic and acidic residues" evidence="1">
    <location>
        <begin position="808"/>
        <end position="818"/>
    </location>
</feature>
<gene>
    <name evidence="3" type="ORF">TBRA_LOCUS15576</name>
</gene>
<feature type="compositionally biased region" description="Low complexity" evidence="1">
    <location>
        <begin position="1270"/>
        <end position="1281"/>
    </location>
</feature>
<feature type="region of interest" description="Disordered" evidence="1">
    <location>
        <begin position="919"/>
        <end position="944"/>
    </location>
</feature>
<evidence type="ECO:0000259" key="2">
    <source>
        <dbReference type="PROSITE" id="PS50229"/>
    </source>
</evidence>
<feature type="region of interest" description="Disordered" evidence="1">
    <location>
        <begin position="130"/>
        <end position="188"/>
    </location>
</feature>
<proteinExistence type="predicted"/>
<feature type="region of interest" description="Disordered" evidence="1">
    <location>
        <begin position="513"/>
        <end position="560"/>
    </location>
</feature>
<feature type="compositionally biased region" description="Low complexity" evidence="1">
    <location>
        <begin position="521"/>
        <end position="532"/>
    </location>
</feature>
<keyword evidence="4" id="KW-1185">Reference proteome</keyword>
<feature type="compositionally biased region" description="Polar residues" evidence="1">
    <location>
        <begin position="822"/>
        <end position="839"/>
    </location>
</feature>
<dbReference type="PROSITE" id="PS50229">
    <property type="entry name" value="WH1"/>
    <property type="match status" value="1"/>
</dbReference>
<evidence type="ECO:0000313" key="3">
    <source>
        <dbReference type="EMBL" id="CAB0043988.1"/>
    </source>
</evidence>
<feature type="region of interest" description="Disordered" evidence="1">
    <location>
        <begin position="1200"/>
        <end position="1337"/>
    </location>
</feature>
<feature type="compositionally biased region" description="Basic and acidic residues" evidence="1">
    <location>
        <begin position="1480"/>
        <end position="1504"/>
    </location>
</feature>
<dbReference type="InterPro" id="IPR011993">
    <property type="entry name" value="PH-like_dom_sf"/>
</dbReference>
<feature type="region of interest" description="Disordered" evidence="1">
    <location>
        <begin position="1462"/>
        <end position="1504"/>
    </location>
</feature>
<evidence type="ECO:0000313" key="4">
    <source>
        <dbReference type="Proteomes" id="UP000479190"/>
    </source>
</evidence>
<feature type="compositionally biased region" description="Low complexity" evidence="1">
    <location>
        <begin position="1305"/>
        <end position="1328"/>
    </location>
</feature>
<feature type="compositionally biased region" description="Polar residues" evidence="1">
    <location>
        <begin position="1282"/>
        <end position="1304"/>
    </location>
</feature>
<feature type="compositionally biased region" description="Basic and acidic residues" evidence="1">
    <location>
        <begin position="1371"/>
        <end position="1405"/>
    </location>
</feature>
<reference evidence="3 4" key="1">
    <citation type="submission" date="2020-02" db="EMBL/GenBank/DDBJ databases">
        <authorList>
            <person name="Ferguson B K."/>
        </authorList>
    </citation>
    <scope>NUCLEOTIDE SEQUENCE [LARGE SCALE GENOMIC DNA]</scope>
</reference>
<feature type="compositionally biased region" description="Acidic residues" evidence="1">
    <location>
        <begin position="131"/>
        <end position="154"/>
    </location>
</feature>
<protein>
    <recommendedName>
        <fullName evidence="2">WH1 domain-containing protein</fullName>
    </recommendedName>
</protein>
<feature type="region of interest" description="Disordered" evidence="1">
    <location>
        <begin position="1352"/>
        <end position="1407"/>
    </location>
</feature>
<feature type="compositionally biased region" description="Basic and acidic residues" evidence="1">
    <location>
        <begin position="1018"/>
        <end position="1027"/>
    </location>
</feature>
<dbReference type="Proteomes" id="UP000479190">
    <property type="component" value="Unassembled WGS sequence"/>
</dbReference>